<proteinExistence type="predicted"/>
<dbReference type="SUPFAM" id="SSF51391">
    <property type="entry name" value="Thiamin phosphate synthase"/>
    <property type="match status" value="1"/>
</dbReference>
<protein>
    <submittedName>
        <fullName evidence="2">Thiamine phosphate synthase</fullName>
    </submittedName>
</protein>
<organism evidence="2 3">
    <name type="scientific">Bombella pluederhausensis</name>
    <dbReference type="NCBI Taxonomy" id="2967336"/>
    <lineage>
        <taxon>Bacteria</taxon>
        <taxon>Pseudomonadati</taxon>
        <taxon>Pseudomonadota</taxon>
        <taxon>Alphaproteobacteria</taxon>
        <taxon>Acetobacterales</taxon>
        <taxon>Acetobacteraceae</taxon>
        <taxon>Bombella</taxon>
    </lineage>
</organism>
<sequence length="193" mass="20864">MNHCDLYPVIPSLPVLTELQEHLPSLLAQDSVTALRLCFDQQPDQKQLETLRQMVWKHDVALILAPAELSLLKDISLREIDGIHLSSPADVKPFAERKDRPKNLQIGCTCLTLDDAMSAGERGADYVSLPATGLTALTQWSLIAELPAVAENVLSAEEARAAAEAGADFLAISLTSDSDAMERFKAISAALSS</sequence>
<dbReference type="InterPro" id="IPR013785">
    <property type="entry name" value="Aldolase_TIM"/>
</dbReference>
<keyword evidence="3" id="KW-1185">Reference proteome</keyword>
<name>A0ABT3WI45_9PROT</name>
<evidence type="ECO:0000313" key="3">
    <source>
        <dbReference type="Proteomes" id="UP001165576"/>
    </source>
</evidence>
<dbReference type="CDD" id="cd00564">
    <property type="entry name" value="TMP_TenI"/>
    <property type="match status" value="1"/>
</dbReference>
<dbReference type="Proteomes" id="UP001165576">
    <property type="component" value="Unassembled WGS sequence"/>
</dbReference>
<feature type="domain" description="Thiamine phosphate synthase/TenI" evidence="1">
    <location>
        <begin position="42"/>
        <end position="172"/>
    </location>
</feature>
<dbReference type="Pfam" id="PF02581">
    <property type="entry name" value="TMP-TENI"/>
    <property type="match status" value="1"/>
</dbReference>
<dbReference type="Gene3D" id="3.20.20.70">
    <property type="entry name" value="Aldolase class I"/>
    <property type="match status" value="1"/>
</dbReference>
<evidence type="ECO:0000259" key="1">
    <source>
        <dbReference type="Pfam" id="PF02581"/>
    </source>
</evidence>
<reference evidence="2" key="1">
    <citation type="submission" date="2022-07" db="EMBL/GenBank/DDBJ databases">
        <title>Bombella genomes.</title>
        <authorList>
            <person name="Harer L."/>
            <person name="Styblova S."/>
            <person name="Ehrmann M."/>
        </authorList>
    </citation>
    <scope>NUCLEOTIDE SEQUENCE</scope>
    <source>
        <strain evidence="2">TMW 2.2543</strain>
    </source>
</reference>
<dbReference type="InterPro" id="IPR022998">
    <property type="entry name" value="ThiamineP_synth_TenI"/>
</dbReference>
<dbReference type="EMBL" id="JANIDY010000006">
    <property type="protein sequence ID" value="MCX5618760.1"/>
    <property type="molecule type" value="Genomic_DNA"/>
</dbReference>
<evidence type="ECO:0000313" key="2">
    <source>
        <dbReference type="EMBL" id="MCX5618760.1"/>
    </source>
</evidence>
<gene>
    <name evidence="2" type="ORF">NQF86_08830</name>
</gene>
<comment type="caution">
    <text evidence="2">The sequence shown here is derived from an EMBL/GenBank/DDBJ whole genome shotgun (WGS) entry which is preliminary data.</text>
</comment>
<accession>A0ABT3WI45</accession>
<dbReference type="InterPro" id="IPR036206">
    <property type="entry name" value="ThiamineP_synth_sf"/>
</dbReference>
<dbReference type="RefSeq" id="WP_266117285.1">
    <property type="nucleotide sequence ID" value="NZ_JANIDY010000006.1"/>
</dbReference>